<keyword evidence="2" id="KW-1185">Reference proteome</keyword>
<proteinExistence type="predicted"/>
<organism evidence="3">
    <name type="scientific">Gongylonema pulchrum</name>
    <dbReference type="NCBI Taxonomy" id="637853"/>
    <lineage>
        <taxon>Eukaryota</taxon>
        <taxon>Metazoa</taxon>
        <taxon>Ecdysozoa</taxon>
        <taxon>Nematoda</taxon>
        <taxon>Chromadorea</taxon>
        <taxon>Rhabditida</taxon>
        <taxon>Spirurina</taxon>
        <taxon>Spiruromorpha</taxon>
        <taxon>Spiruroidea</taxon>
        <taxon>Gongylonematidae</taxon>
        <taxon>Gongylonema</taxon>
    </lineage>
</organism>
<dbReference type="Proteomes" id="UP000271098">
    <property type="component" value="Unassembled WGS sequence"/>
</dbReference>
<evidence type="ECO:0000313" key="3">
    <source>
        <dbReference type="WBParaSite" id="GPUH_0000828901-mRNA-1"/>
    </source>
</evidence>
<dbReference type="AlphaFoldDB" id="A0A183DHT9"/>
<evidence type="ECO:0000313" key="2">
    <source>
        <dbReference type="Proteomes" id="UP000271098"/>
    </source>
</evidence>
<dbReference type="EMBL" id="UYRT01023718">
    <property type="protein sequence ID" value="VDK61606.1"/>
    <property type="molecule type" value="Genomic_DNA"/>
</dbReference>
<reference evidence="1 2" key="2">
    <citation type="submission" date="2018-11" db="EMBL/GenBank/DDBJ databases">
        <authorList>
            <consortium name="Pathogen Informatics"/>
        </authorList>
    </citation>
    <scope>NUCLEOTIDE SEQUENCE [LARGE SCALE GENOMIC DNA]</scope>
</reference>
<evidence type="ECO:0000313" key="1">
    <source>
        <dbReference type="EMBL" id="VDK61606.1"/>
    </source>
</evidence>
<name>A0A183DHT9_9BILA</name>
<accession>A0A183DHT9</accession>
<dbReference type="WBParaSite" id="GPUH_0000828901-mRNA-1">
    <property type="protein sequence ID" value="GPUH_0000828901-mRNA-1"/>
    <property type="gene ID" value="GPUH_0000828901"/>
</dbReference>
<reference evidence="3" key="1">
    <citation type="submission" date="2016-06" db="UniProtKB">
        <authorList>
            <consortium name="WormBaseParasite"/>
        </authorList>
    </citation>
    <scope>IDENTIFICATION</scope>
</reference>
<protein>
    <submittedName>
        <fullName evidence="3">Phosphorylase b kinase regulatory subunit</fullName>
    </submittedName>
</protein>
<gene>
    <name evidence="1" type="ORF">GPUH_LOCUS8281</name>
</gene>
<sequence>MRRRCASGQSLDDFHPRYCAASELSSFQQLIVSLLFHSAHFDCIFAASPVGFTIQTCFRELFVIMEWQNGRILDVLWKCDTLLVAILQKLDQHKNYLHNTDDPFLCTHEDDRKVFNMYMRIREKAVAADKGKLFWLFTNPLTGVVSR</sequence>